<reference evidence="1 2" key="1">
    <citation type="journal article" date="2015" name="PLoS Pathog.">
        <title>Leptomonas seymouri: Adaptations to the Dixenous Life Cycle Analyzed by Genome Sequencing, Transcriptome Profiling and Co-infection with Leishmania donovani.</title>
        <authorList>
            <person name="Kraeva N."/>
            <person name="Butenko A."/>
            <person name="Hlavacova J."/>
            <person name="Kostygov A."/>
            <person name="Myskova J."/>
            <person name="Grybchuk D."/>
            <person name="Lestinova T."/>
            <person name="Votypka J."/>
            <person name="Volf P."/>
            <person name="Opperdoes F."/>
            <person name="Flegontov P."/>
            <person name="Lukes J."/>
            <person name="Yurchenko V."/>
        </authorList>
    </citation>
    <scope>NUCLEOTIDE SEQUENCE [LARGE SCALE GENOMIC DNA]</scope>
    <source>
        <strain evidence="1 2">ATCC 30220</strain>
    </source>
</reference>
<dbReference type="EMBL" id="LJSK01000094">
    <property type="protein sequence ID" value="KPI87297.1"/>
    <property type="molecule type" value="Genomic_DNA"/>
</dbReference>
<dbReference type="VEuPathDB" id="TriTrypDB:Lsey_0094_0220"/>
<name>A0A0N0P6L2_LEPSE</name>
<gene>
    <name evidence="1" type="ORF">ABL78_3634</name>
</gene>
<dbReference type="AlphaFoldDB" id="A0A0N0P6L2"/>
<evidence type="ECO:0000313" key="1">
    <source>
        <dbReference type="EMBL" id="KPI87297.1"/>
    </source>
</evidence>
<sequence length="273" mass="29883">MLDEDLDIGFYAEDAYAAYVAQVAAMLHIIPDFSNARGATVDVIFYGPFMTEAAFQEAALDLRKRDLISAATPSAEKCHCYNTSIWERLAQAPQTDASRTVVLHACIEKLNGSRKVQLTEPVQLLRKAKTDLDCSVGSAETHGEFESEDSGNGISKRDRVATTKHHRVLGSLDFFLHLFTRNPLLGDSNVSQDSLSMDMYGASPSDPTSVNHGDASAAGAIRNALEQRDDIAVARNAVRTVIKFARLAEEHPGKIATVYTDVKRGVDYLQFDS</sequence>
<proteinExistence type="predicted"/>
<dbReference type="OrthoDB" id="273299at2759"/>
<keyword evidence="2" id="KW-1185">Reference proteome</keyword>
<organism evidence="1 2">
    <name type="scientific">Leptomonas seymouri</name>
    <dbReference type="NCBI Taxonomy" id="5684"/>
    <lineage>
        <taxon>Eukaryota</taxon>
        <taxon>Discoba</taxon>
        <taxon>Euglenozoa</taxon>
        <taxon>Kinetoplastea</taxon>
        <taxon>Metakinetoplastina</taxon>
        <taxon>Trypanosomatida</taxon>
        <taxon>Trypanosomatidae</taxon>
        <taxon>Leishmaniinae</taxon>
        <taxon>Leptomonas</taxon>
    </lineage>
</organism>
<dbReference type="Proteomes" id="UP000038009">
    <property type="component" value="Unassembled WGS sequence"/>
</dbReference>
<evidence type="ECO:0000313" key="2">
    <source>
        <dbReference type="Proteomes" id="UP000038009"/>
    </source>
</evidence>
<protein>
    <submittedName>
        <fullName evidence="1">Uncharacterized protein</fullName>
    </submittedName>
</protein>
<accession>A0A0N0P6L2</accession>
<dbReference type="OMA" id="FMTEAAF"/>
<comment type="caution">
    <text evidence="1">The sequence shown here is derived from an EMBL/GenBank/DDBJ whole genome shotgun (WGS) entry which is preliminary data.</text>
</comment>